<reference evidence="2 3" key="1">
    <citation type="submission" date="2019-04" db="EMBL/GenBank/DDBJ databases">
        <authorList>
            <person name="Alioto T."/>
            <person name="Alioto T."/>
        </authorList>
    </citation>
    <scope>NUCLEOTIDE SEQUENCE [LARGE SCALE GENOMIC DNA]</scope>
</reference>
<evidence type="ECO:0000313" key="3">
    <source>
        <dbReference type="Proteomes" id="UP000335636"/>
    </source>
</evidence>
<dbReference type="Proteomes" id="UP000335636">
    <property type="component" value="Unassembled WGS sequence"/>
</dbReference>
<dbReference type="Proteomes" id="UP000662637">
    <property type="component" value="Unassembled WGS sequence"/>
</dbReference>
<reference evidence="1" key="2">
    <citation type="submission" date="2020-08" db="EMBL/GenBank/DDBJ databases">
        <authorList>
            <person name="Shumante A."/>
            <person name="Zimin A.V."/>
            <person name="Puiu D."/>
            <person name="Salzberg S.L."/>
        </authorList>
    </citation>
    <scope>NUCLEOTIDE SEQUENCE</scope>
    <source>
        <strain evidence="1">WC2-LM</strain>
        <tissue evidence="1">Liver</tissue>
    </source>
</reference>
<organism evidence="2 3">
    <name type="scientific">Marmota monax</name>
    <name type="common">Woodchuck</name>
    <dbReference type="NCBI Taxonomy" id="9995"/>
    <lineage>
        <taxon>Eukaryota</taxon>
        <taxon>Metazoa</taxon>
        <taxon>Chordata</taxon>
        <taxon>Craniata</taxon>
        <taxon>Vertebrata</taxon>
        <taxon>Euteleostomi</taxon>
        <taxon>Mammalia</taxon>
        <taxon>Eutheria</taxon>
        <taxon>Euarchontoglires</taxon>
        <taxon>Glires</taxon>
        <taxon>Rodentia</taxon>
        <taxon>Sciuromorpha</taxon>
        <taxon>Sciuridae</taxon>
        <taxon>Xerinae</taxon>
        <taxon>Marmotini</taxon>
        <taxon>Marmota</taxon>
    </lineage>
</organism>
<accession>A0A5E4AL02</accession>
<dbReference type="EMBL" id="CABDUW010000095">
    <property type="protein sequence ID" value="VTJ58123.1"/>
    <property type="molecule type" value="Genomic_DNA"/>
</dbReference>
<protein>
    <submittedName>
        <fullName evidence="2">Uncharacterized protein</fullName>
    </submittedName>
</protein>
<dbReference type="EMBL" id="WJEC01008111">
    <property type="protein sequence ID" value="KAF7463864.1"/>
    <property type="molecule type" value="Genomic_DNA"/>
</dbReference>
<evidence type="ECO:0000313" key="1">
    <source>
        <dbReference type="EMBL" id="KAF7463864.1"/>
    </source>
</evidence>
<dbReference type="PANTHER" id="PTHR37339:SF1">
    <property type="entry name" value="TESTIS-EXPRESSED PROTEIN 29"/>
    <property type="match status" value="1"/>
</dbReference>
<evidence type="ECO:0000313" key="2">
    <source>
        <dbReference type="EMBL" id="VTJ58123.1"/>
    </source>
</evidence>
<proteinExistence type="predicted"/>
<name>A0A5E4AL02_MARMO</name>
<dbReference type="AlphaFoldDB" id="A0A5E4AL02"/>
<dbReference type="PANTHER" id="PTHR37339">
    <property type="entry name" value="TESTIS-EXPRESSED PROTEIN 29"/>
    <property type="match status" value="1"/>
</dbReference>
<keyword evidence="3" id="KW-1185">Reference proteome</keyword>
<dbReference type="InterPro" id="IPR031685">
    <property type="entry name" value="TEX29"/>
</dbReference>
<dbReference type="Pfam" id="PF15839">
    <property type="entry name" value="TEX29"/>
    <property type="match status" value="1"/>
</dbReference>
<sequence>MLVVQPLNAEGWEPSSTTATSWPQASGVLPSLGPMCAALSCVIFPILQAPAFGSSSASAARGLSPQCCVCASAVCDIPLYDICDYSVSRDRCKDLGCCFYKGVCYEKAVPSECGAASSPSPH</sequence>
<gene>
    <name evidence="1" type="ORF">GHT09_008471</name>
    <name evidence="2" type="ORF">MONAX_5E014010</name>
</gene>